<dbReference type="InterPro" id="IPR027256">
    <property type="entry name" value="P-typ_ATPase_IB"/>
</dbReference>
<dbReference type="Gene3D" id="3.40.50.1000">
    <property type="entry name" value="HAD superfamily/HAD-like"/>
    <property type="match status" value="1"/>
</dbReference>
<keyword evidence="3 8" id="KW-0812">Transmembrane</keyword>
<dbReference type="NCBIfam" id="TIGR01511">
    <property type="entry name" value="ATPase-IB1_Cu"/>
    <property type="match status" value="1"/>
</dbReference>
<keyword evidence="8" id="KW-1003">Cell membrane</keyword>
<dbReference type="NCBIfam" id="TIGR01512">
    <property type="entry name" value="ATPase-IB2_Cd"/>
    <property type="match status" value="1"/>
</dbReference>
<proteinExistence type="inferred from homology"/>
<dbReference type="NCBIfam" id="TIGR01525">
    <property type="entry name" value="ATPase-IB_hvy"/>
    <property type="match status" value="1"/>
</dbReference>
<protein>
    <recommendedName>
        <fullName evidence="6">P-type Zn(2+) transporter</fullName>
        <ecNumber evidence="6">7.2.2.12</ecNumber>
    </recommendedName>
</protein>
<dbReference type="InterPro" id="IPR023298">
    <property type="entry name" value="ATPase_P-typ_TM_dom_sf"/>
</dbReference>
<evidence type="ECO:0000256" key="1">
    <source>
        <dbReference type="ARBA" id="ARBA00004370"/>
    </source>
</evidence>
<feature type="transmembrane region" description="Helical" evidence="8">
    <location>
        <begin position="284"/>
        <end position="309"/>
    </location>
</feature>
<feature type="transmembrane region" description="Helical" evidence="8">
    <location>
        <begin position="612"/>
        <end position="632"/>
    </location>
</feature>
<organism evidence="10 11">
    <name type="scientific">Microvirga splendida</name>
    <dbReference type="NCBI Taxonomy" id="2795727"/>
    <lineage>
        <taxon>Bacteria</taxon>
        <taxon>Pseudomonadati</taxon>
        <taxon>Pseudomonadota</taxon>
        <taxon>Alphaproteobacteria</taxon>
        <taxon>Hyphomicrobiales</taxon>
        <taxon>Methylobacteriaceae</taxon>
        <taxon>Microvirga</taxon>
    </lineage>
</organism>
<comment type="caution">
    <text evidence="10">The sequence shown here is derived from an EMBL/GenBank/DDBJ whole genome shotgun (WGS) entry which is preliminary data.</text>
</comment>
<evidence type="ECO:0000256" key="7">
    <source>
        <dbReference type="ARBA" id="ARBA00047308"/>
    </source>
</evidence>
<reference evidence="11" key="1">
    <citation type="submission" date="2020-12" db="EMBL/GenBank/DDBJ databases">
        <title>Hymenobacter sp.</title>
        <authorList>
            <person name="Kim M.K."/>
        </authorList>
    </citation>
    <scope>NUCLEOTIDE SEQUENCE [LARGE SCALE GENOMIC DNA]</scope>
    <source>
        <strain evidence="11">BT325</strain>
    </source>
</reference>
<feature type="domain" description="P-type ATPase A" evidence="9">
    <location>
        <begin position="144"/>
        <end position="243"/>
    </location>
</feature>
<dbReference type="InterPro" id="IPR023299">
    <property type="entry name" value="ATPase_P-typ_cyto_dom_N"/>
</dbReference>
<evidence type="ECO:0000313" key="10">
    <source>
        <dbReference type="EMBL" id="MBJ6125614.1"/>
    </source>
</evidence>
<dbReference type="EC" id="7.2.2.12" evidence="6"/>
<keyword evidence="4 8" id="KW-1133">Transmembrane helix</keyword>
<evidence type="ECO:0000256" key="6">
    <source>
        <dbReference type="ARBA" id="ARBA00039097"/>
    </source>
</evidence>
<dbReference type="PRINTS" id="PR00941">
    <property type="entry name" value="CDATPASE"/>
</dbReference>
<keyword evidence="8" id="KW-0479">Metal-binding</keyword>
<evidence type="ECO:0000259" key="9">
    <source>
        <dbReference type="Pfam" id="PF00122"/>
    </source>
</evidence>
<comment type="subcellular location">
    <subcellularLocation>
        <location evidence="8">Cell membrane</location>
    </subcellularLocation>
    <subcellularLocation>
        <location evidence="1">Membrane</location>
    </subcellularLocation>
</comment>
<keyword evidence="8" id="KW-0547">Nucleotide-binding</keyword>
<dbReference type="PANTHER" id="PTHR48085">
    <property type="entry name" value="CADMIUM/ZINC-TRANSPORTING ATPASE HMA2-RELATED"/>
    <property type="match status" value="1"/>
</dbReference>
<dbReference type="RefSeq" id="WP_199048570.1">
    <property type="nucleotide sequence ID" value="NZ_JAELXT010000007.1"/>
</dbReference>
<name>A0ABS0Y029_9HYPH</name>
<evidence type="ECO:0000256" key="4">
    <source>
        <dbReference type="ARBA" id="ARBA00022989"/>
    </source>
</evidence>
<dbReference type="SUPFAM" id="SSF81653">
    <property type="entry name" value="Calcium ATPase, transduction domain A"/>
    <property type="match status" value="1"/>
</dbReference>
<feature type="transmembrane region" description="Helical" evidence="8">
    <location>
        <begin position="583"/>
        <end position="606"/>
    </location>
</feature>
<dbReference type="PANTHER" id="PTHR48085:SF5">
    <property type="entry name" value="CADMIUM_ZINC-TRANSPORTING ATPASE HMA4-RELATED"/>
    <property type="match status" value="1"/>
</dbReference>
<dbReference type="InterPro" id="IPR051014">
    <property type="entry name" value="Cation_Transport_ATPase_IB"/>
</dbReference>
<evidence type="ECO:0000256" key="3">
    <source>
        <dbReference type="ARBA" id="ARBA00022692"/>
    </source>
</evidence>
<evidence type="ECO:0000313" key="11">
    <source>
        <dbReference type="Proteomes" id="UP000620670"/>
    </source>
</evidence>
<dbReference type="Gene3D" id="3.40.1110.10">
    <property type="entry name" value="Calcium-transporting ATPase, cytoplasmic domain N"/>
    <property type="match status" value="1"/>
</dbReference>
<feature type="transmembrane region" description="Helical" evidence="8">
    <location>
        <begin position="259"/>
        <end position="278"/>
    </location>
</feature>
<comment type="catalytic activity">
    <reaction evidence="7">
        <text>Zn(2+)(in) + ATP + H2O = Zn(2+)(out) + ADP + phosphate + H(+)</text>
        <dbReference type="Rhea" id="RHEA:20621"/>
        <dbReference type="ChEBI" id="CHEBI:15377"/>
        <dbReference type="ChEBI" id="CHEBI:15378"/>
        <dbReference type="ChEBI" id="CHEBI:29105"/>
        <dbReference type="ChEBI" id="CHEBI:30616"/>
        <dbReference type="ChEBI" id="CHEBI:43474"/>
        <dbReference type="ChEBI" id="CHEBI:456216"/>
        <dbReference type="EC" id="7.2.2.12"/>
    </reaction>
</comment>
<feature type="transmembrane region" description="Helical" evidence="8">
    <location>
        <begin position="60"/>
        <end position="78"/>
    </location>
</feature>
<dbReference type="Proteomes" id="UP000620670">
    <property type="component" value="Unassembled WGS sequence"/>
</dbReference>
<gene>
    <name evidence="10" type="primary">cadA</name>
    <name evidence="10" type="ORF">JAO75_09335</name>
</gene>
<dbReference type="EMBL" id="JAELXT010000007">
    <property type="protein sequence ID" value="MBJ6125614.1"/>
    <property type="molecule type" value="Genomic_DNA"/>
</dbReference>
<dbReference type="PRINTS" id="PR00119">
    <property type="entry name" value="CATATPASE"/>
</dbReference>
<comment type="similarity">
    <text evidence="2 8">Belongs to the cation transport ATPase (P-type) (TC 3.A.3) family. Type IB subfamily.</text>
</comment>
<dbReference type="SUPFAM" id="SSF56784">
    <property type="entry name" value="HAD-like"/>
    <property type="match status" value="1"/>
</dbReference>
<feature type="transmembrane region" description="Helical" evidence="8">
    <location>
        <begin position="36"/>
        <end position="53"/>
    </location>
</feature>
<keyword evidence="5 8" id="KW-0472">Membrane</keyword>
<feature type="transmembrane region" description="Helical" evidence="8">
    <location>
        <begin position="98"/>
        <end position="122"/>
    </location>
</feature>
<dbReference type="Pfam" id="PF00702">
    <property type="entry name" value="Hydrolase"/>
    <property type="match status" value="1"/>
</dbReference>
<dbReference type="InterPro" id="IPR001757">
    <property type="entry name" value="P_typ_ATPase"/>
</dbReference>
<evidence type="ECO:0000256" key="2">
    <source>
        <dbReference type="ARBA" id="ARBA00006024"/>
    </source>
</evidence>
<evidence type="ECO:0000256" key="8">
    <source>
        <dbReference type="RuleBase" id="RU362081"/>
    </source>
</evidence>
<accession>A0ABS0Y029</accession>
<sequence length="642" mass="67783">MPPLSIPQATNRAVPLEDYARPHEENVHAHAPFEPWAVARMVVALLGAAVLWFRLHEPFAPASVIGIATLAFAGWPMFKEAFENLLARRMTMELSMTIAILAAAAIAEFFTAVVVMLFVLVAEELEHLTVSRGRLAIKDLIDFVPREARVRRNGDILTIPVDRIVAGDTVLVSPGEKVPVDGAVVSGHSYVDQSRITGESMPAEKCEGASVYAGSINQMGALEIRVERIGRDTSYGRIVEAVEQAEQTRAPVQRLADRLAGYLVYFAVAAAIITYALTRDVRDTISVVIVAGACGIAAGTPLAILGGIGRAARLGSIIKGGVHLETLGRIDTVVLDKTGTLTVGEPAVQAISPAPGIDPQDLLRFAAAAELHSEHPLARAVVSEASKQAVAVPEPDSFRYTMGRGITASVEGRTVLVGNRKLLADAGIETPIRVDGQIGSDIVVAADGRYLGEIIVADTIRPEARKAIEALHGLKVRTMLLTGDTAAVGRSVAQELGIDEVVSDMLPEDKLKTVRELVAGGHAVAMVGDGVNDAPALTAANLGIAMGSGTDIAKESADVVLIGNDLGKLVETLRIARRTRVIIWQNFAGTIGVDALGIALAAFGFLNPLLAAFIHVGSELAFILNSARLLPVGRTSGTPGRR</sequence>
<evidence type="ECO:0000256" key="5">
    <source>
        <dbReference type="ARBA" id="ARBA00023136"/>
    </source>
</evidence>
<dbReference type="SUPFAM" id="SSF81665">
    <property type="entry name" value="Calcium ATPase, transmembrane domain M"/>
    <property type="match status" value="1"/>
</dbReference>
<dbReference type="PROSITE" id="PS00154">
    <property type="entry name" value="ATPASE_E1_E2"/>
    <property type="match status" value="1"/>
</dbReference>
<dbReference type="InterPro" id="IPR018303">
    <property type="entry name" value="ATPase_P-typ_P_site"/>
</dbReference>
<dbReference type="InterPro" id="IPR036412">
    <property type="entry name" value="HAD-like_sf"/>
</dbReference>
<keyword evidence="11" id="KW-1185">Reference proteome</keyword>
<dbReference type="Pfam" id="PF00122">
    <property type="entry name" value="E1-E2_ATPase"/>
    <property type="match status" value="1"/>
</dbReference>
<dbReference type="InterPro" id="IPR008250">
    <property type="entry name" value="ATPase_P-typ_transduc_dom_A_sf"/>
</dbReference>
<dbReference type="InterPro" id="IPR023214">
    <property type="entry name" value="HAD_sf"/>
</dbReference>
<dbReference type="Gene3D" id="2.70.150.10">
    <property type="entry name" value="Calcium-transporting ATPase, cytoplasmic transduction domain A"/>
    <property type="match status" value="1"/>
</dbReference>
<dbReference type="NCBIfam" id="TIGR01494">
    <property type="entry name" value="ATPase_P-type"/>
    <property type="match status" value="1"/>
</dbReference>
<dbReference type="InterPro" id="IPR059000">
    <property type="entry name" value="ATPase_P-type_domA"/>
</dbReference>
<dbReference type="CDD" id="cd02079">
    <property type="entry name" value="P-type_ATPase_HM"/>
    <property type="match status" value="1"/>
</dbReference>
<keyword evidence="8" id="KW-0067">ATP-binding</keyword>